<sequence>MNLWEDLFRIRDYQREQLKHVRSVVKFKEIPWELNSQGRMKWYLHPSIKDTAHHAIIVYVQEIPPGSHSGKIKHQGGTIFYIWKGKGYSIINDKRFDWEGEDILILPIDKDKGVTYQHFNSDPSNPALLIYAAPNVVDSLGVDVGIGLEQLENCPEWDAEIRKGR</sequence>
<gene>
    <name evidence="1" type="ORF">HY730_04450</name>
</gene>
<organism evidence="1 2">
    <name type="scientific">Tectimicrobiota bacterium</name>
    <dbReference type="NCBI Taxonomy" id="2528274"/>
    <lineage>
        <taxon>Bacteria</taxon>
        <taxon>Pseudomonadati</taxon>
        <taxon>Nitrospinota/Tectimicrobiota group</taxon>
        <taxon>Candidatus Tectimicrobiota</taxon>
    </lineage>
</organism>
<dbReference type="EMBL" id="JACQWF010000203">
    <property type="protein sequence ID" value="MBI4595613.1"/>
    <property type="molecule type" value="Genomic_DNA"/>
</dbReference>
<evidence type="ECO:0000313" key="2">
    <source>
        <dbReference type="Proteomes" id="UP000772181"/>
    </source>
</evidence>
<reference evidence="1" key="1">
    <citation type="submission" date="2020-07" db="EMBL/GenBank/DDBJ databases">
        <title>Huge and variable diversity of episymbiotic CPR bacteria and DPANN archaea in groundwater ecosystems.</title>
        <authorList>
            <person name="He C.Y."/>
            <person name="Keren R."/>
            <person name="Whittaker M."/>
            <person name="Farag I.F."/>
            <person name="Doudna J."/>
            <person name="Cate J.H.D."/>
            <person name="Banfield J.F."/>
        </authorList>
    </citation>
    <scope>NUCLEOTIDE SEQUENCE</scope>
    <source>
        <strain evidence="1">NC_groundwater_1482_Ag_S-0.65um_47_24</strain>
    </source>
</reference>
<proteinExistence type="predicted"/>
<dbReference type="Gene3D" id="2.60.120.10">
    <property type="entry name" value="Jelly Rolls"/>
    <property type="match status" value="1"/>
</dbReference>
<dbReference type="AlphaFoldDB" id="A0A933GLL4"/>
<evidence type="ECO:0008006" key="3">
    <source>
        <dbReference type="Google" id="ProtNLM"/>
    </source>
</evidence>
<dbReference type="InterPro" id="IPR011051">
    <property type="entry name" value="RmlC_Cupin_sf"/>
</dbReference>
<comment type="caution">
    <text evidence="1">The sequence shown here is derived from an EMBL/GenBank/DDBJ whole genome shotgun (WGS) entry which is preliminary data.</text>
</comment>
<evidence type="ECO:0000313" key="1">
    <source>
        <dbReference type="EMBL" id="MBI4595613.1"/>
    </source>
</evidence>
<protein>
    <recommendedName>
        <fullName evidence="3">Cupin domain-containing protein</fullName>
    </recommendedName>
</protein>
<accession>A0A933GLL4</accession>
<name>A0A933GLL4_UNCTE</name>
<dbReference type="SUPFAM" id="SSF51182">
    <property type="entry name" value="RmlC-like cupins"/>
    <property type="match status" value="1"/>
</dbReference>
<dbReference type="Proteomes" id="UP000772181">
    <property type="component" value="Unassembled WGS sequence"/>
</dbReference>
<dbReference type="InterPro" id="IPR014710">
    <property type="entry name" value="RmlC-like_jellyroll"/>
</dbReference>